<dbReference type="SUPFAM" id="SSF64518">
    <property type="entry name" value="Phase 1 flagellin"/>
    <property type="match status" value="1"/>
</dbReference>
<feature type="coiled-coil region" evidence="4">
    <location>
        <begin position="80"/>
        <end position="127"/>
    </location>
</feature>
<keyword evidence="7" id="KW-0966">Cell projection</keyword>
<sequence length="290" mass="32921">MRVTQGMLSNNMLRNLTNSNNQLNKYMDQLATGKKINKPSDDPVITLKGMNYRSQVNQVEQYKRNTNELHNWMDNSDAALDKTTQALQRIRELAVQASNDTYSTDERKNIKVEAEQLKNHLVELANTKVNEKYIFNGTDTQNRPVDEDGSLLREGEPGKVEIEVFAGTQLAANVNPDKVFNEEFFGNIDQFIDNLENNPDGIQDSISDMDRNIDQTINARAELGARMNRLELVENRLNEQEVIAVSTMSKNEDVDYAETITKLITQESLHRAALSAGSRIIQPSLLDFLR</sequence>
<evidence type="ECO:0000256" key="4">
    <source>
        <dbReference type="SAM" id="Coils"/>
    </source>
</evidence>
<evidence type="ECO:0000256" key="1">
    <source>
        <dbReference type="ARBA" id="ARBA00004365"/>
    </source>
</evidence>
<dbReference type="InterPro" id="IPR013384">
    <property type="entry name" value="Flagell_FlgL"/>
</dbReference>
<dbReference type="Pfam" id="PF00669">
    <property type="entry name" value="Flagellin_N"/>
    <property type="match status" value="1"/>
</dbReference>
<comment type="subcellular location">
    <subcellularLocation>
        <location evidence="1">Bacterial flagellum</location>
    </subcellularLocation>
</comment>
<feature type="domain" description="Flagellin N-terminal" evidence="5">
    <location>
        <begin position="7"/>
        <end position="140"/>
    </location>
</feature>
<feature type="domain" description="Flagellin C-terminal" evidence="6">
    <location>
        <begin position="209"/>
        <end position="289"/>
    </location>
</feature>
<dbReference type="InterPro" id="IPR046358">
    <property type="entry name" value="Flagellin_C"/>
</dbReference>
<dbReference type="InterPro" id="IPR001492">
    <property type="entry name" value="Flagellin"/>
</dbReference>
<keyword evidence="4" id="KW-0175">Coiled coil</keyword>
<dbReference type="EMBL" id="JBHRRZ010000003">
    <property type="protein sequence ID" value="MFC2947260.1"/>
    <property type="molecule type" value="Genomic_DNA"/>
</dbReference>
<dbReference type="Pfam" id="PF00700">
    <property type="entry name" value="Flagellin_C"/>
    <property type="match status" value="1"/>
</dbReference>
<dbReference type="InterPro" id="IPR001029">
    <property type="entry name" value="Flagellin_N"/>
</dbReference>
<dbReference type="Proteomes" id="UP001595387">
    <property type="component" value="Unassembled WGS sequence"/>
</dbReference>
<dbReference type="NCBIfam" id="TIGR02550">
    <property type="entry name" value="flagell_flgL"/>
    <property type="match status" value="1"/>
</dbReference>
<evidence type="ECO:0000259" key="6">
    <source>
        <dbReference type="Pfam" id="PF00700"/>
    </source>
</evidence>
<organism evidence="7 8">
    <name type="scientific">Virgibacillus sediminis</name>
    <dbReference type="NCBI Taxonomy" id="202260"/>
    <lineage>
        <taxon>Bacteria</taxon>
        <taxon>Bacillati</taxon>
        <taxon>Bacillota</taxon>
        <taxon>Bacilli</taxon>
        <taxon>Bacillales</taxon>
        <taxon>Bacillaceae</taxon>
        <taxon>Virgibacillus</taxon>
    </lineage>
</organism>
<evidence type="ECO:0000313" key="7">
    <source>
        <dbReference type="EMBL" id="MFC2947260.1"/>
    </source>
</evidence>
<dbReference type="PANTHER" id="PTHR42792:SF1">
    <property type="entry name" value="FLAGELLAR HOOK-ASSOCIATED PROTEIN 3"/>
    <property type="match status" value="1"/>
</dbReference>
<evidence type="ECO:0000259" key="5">
    <source>
        <dbReference type="Pfam" id="PF00669"/>
    </source>
</evidence>
<gene>
    <name evidence="7" type="primary">flgL</name>
    <name evidence="7" type="ORF">ACFODW_02625</name>
</gene>
<dbReference type="Gene3D" id="1.20.1330.10">
    <property type="entry name" value="f41 fragment of flagellin, N-terminal domain"/>
    <property type="match status" value="1"/>
</dbReference>
<dbReference type="RefSeq" id="WP_390302531.1">
    <property type="nucleotide sequence ID" value="NZ_JBHRRZ010000003.1"/>
</dbReference>
<keyword evidence="7" id="KW-0282">Flagellum</keyword>
<reference evidence="8" key="1">
    <citation type="journal article" date="2019" name="Int. J. Syst. Evol. Microbiol.">
        <title>The Global Catalogue of Microorganisms (GCM) 10K type strain sequencing project: providing services to taxonomists for standard genome sequencing and annotation.</title>
        <authorList>
            <consortium name="The Broad Institute Genomics Platform"/>
            <consortium name="The Broad Institute Genome Sequencing Center for Infectious Disease"/>
            <person name="Wu L."/>
            <person name="Ma J."/>
        </authorList>
    </citation>
    <scope>NUCLEOTIDE SEQUENCE [LARGE SCALE GENOMIC DNA]</scope>
    <source>
        <strain evidence="8">KCTC 13193</strain>
    </source>
</reference>
<evidence type="ECO:0000256" key="2">
    <source>
        <dbReference type="ARBA" id="ARBA00005709"/>
    </source>
</evidence>
<keyword evidence="3" id="KW-0975">Bacterial flagellum</keyword>
<name>A0ABV7A2Q6_9BACI</name>
<evidence type="ECO:0000313" key="8">
    <source>
        <dbReference type="Proteomes" id="UP001595387"/>
    </source>
</evidence>
<proteinExistence type="inferred from homology"/>
<comment type="caution">
    <text evidence="7">The sequence shown here is derived from an EMBL/GenBank/DDBJ whole genome shotgun (WGS) entry which is preliminary data.</text>
</comment>
<dbReference type="PANTHER" id="PTHR42792">
    <property type="entry name" value="FLAGELLIN"/>
    <property type="match status" value="1"/>
</dbReference>
<keyword evidence="8" id="KW-1185">Reference proteome</keyword>
<accession>A0ABV7A2Q6</accession>
<comment type="similarity">
    <text evidence="2">Belongs to the bacterial flagellin family.</text>
</comment>
<protein>
    <submittedName>
        <fullName evidence="7">Flagellar hook-associated protein FlgL</fullName>
    </submittedName>
</protein>
<evidence type="ECO:0000256" key="3">
    <source>
        <dbReference type="ARBA" id="ARBA00023143"/>
    </source>
</evidence>
<keyword evidence="7" id="KW-0969">Cilium</keyword>